<protein>
    <submittedName>
        <fullName evidence="2">Uncharacterized protein</fullName>
    </submittedName>
</protein>
<gene>
    <name evidence="2" type="ORF">BT96DRAFT_33046</name>
</gene>
<evidence type="ECO:0000313" key="2">
    <source>
        <dbReference type="EMBL" id="KAE9398503.1"/>
    </source>
</evidence>
<feature type="region of interest" description="Disordered" evidence="1">
    <location>
        <begin position="94"/>
        <end position="115"/>
    </location>
</feature>
<reference evidence="2" key="1">
    <citation type="journal article" date="2019" name="Environ. Microbiol.">
        <title>Fungal ecological strategies reflected in gene transcription - a case study of two litter decomposers.</title>
        <authorList>
            <person name="Barbi F."/>
            <person name="Kohler A."/>
            <person name="Barry K."/>
            <person name="Baskaran P."/>
            <person name="Daum C."/>
            <person name="Fauchery L."/>
            <person name="Ihrmark K."/>
            <person name="Kuo A."/>
            <person name="LaButti K."/>
            <person name="Lipzen A."/>
            <person name="Morin E."/>
            <person name="Grigoriev I.V."/>
            <person name="Henrissat B."/>
            <person name="Lindahl B."/>
            <person name="Martin F."/>
        </authorList>
    </citation>
    <scope>NUCLEOTIDE SEQUENCE</scope>
    <source>
        <strain evidence="2">JB14</strain>
    </source>
</reference>
<sequence>MPADLEEYMDTDPSEEKDYSSWFESADVPPHTVAFQPASFATASTSLFSTASALVDKEKSVALGFRTAGKGTSLLAPSAEALARAEEKIRQIWQEEEPARPEDSSVRSPLRSVQKQRTRNTMPSLWIRICITTIEWFLSVPLAHRTSPWRSFRP</sequence>
<dbReference type="AlphaFoldDB" id="A0A6A4HKF4"/>
<evidence type="ECO:0000256" key="1">
    <source>
        <dbReference type="SAM" id="MobiDB-lite"/>
    </source>
</evidence>
<organism evidence="2 3">
    <name type="scientific">Gymnopus androsaceus JB14</name>
    <dbReference type="NCBI Taxonomy" id="1447944"/>
    <lineage>
        <taxon>Eukaryota</taxon>
        <taxon>Fungi</taxon>
        <taxon>Dikarya</taxon>
        <taxon>Basidiomycota</taxon>
        <taxon>Agaricomycotina</taxon>
        <taxon>Agaricomycetes</taxon>
        <taxon>Agaricomycetidae</taxon>
        <taxon>Agaricales</taxon>
        <taxon>Marasmiineae</taxon>
        <taxon>Omphalotaceae</taxon>
        <taxon>Gymnopus</taxon>
    </lineage>
</organism>
<dbReference type="Proteomes" id="UP000799118">
    <property type="component" value="Unassembled WGS sequence"/>
</dbReference>
<keyword evidence="3" id="KW-1185">Reference proteome</keyword>
<name>A0A6A4HKF4_9AGAR</name>
<accession>A0A6A4HKF4</accession>
<evidence type="ECO:0000313" key="3">
    <source>
        <dbReference type="Proteomes" id="UP000799118"/>
    </source>
</evidence>
<dbReference type="EMBL" id="ML769482">
    <property type="protein sequence ID" value="KAE9398503.1"/>
    <property type="molecule type" value="Genomic_DNA"/>
</dbReference>
<proteinExistence type="predicted"/>